<keyword evidence="3" id="KW-1185">Reference proteome</keyword>
<dbReference type="AlphaFoldDB" id="A0A8S3SLM6"/>
<feature type="transmembrane region" description="Helical" evidence="1">
    <location>
        <begin position="179"/>
        <end position="197"/>
    </location>
</feature>
<accession>A0A8S3SLM6</accession>
<evidence type="ECO:0000256" key="1">
    <source>
        <dbReference type="SAM" id="Phobius"/>
    </source>
</evidence>
<evidence type="ECO:0000313" key="2">
    <source>
        <dbReference type="EMBL" id="CAG2218828.1"/>
    </source>
</evidence>
<feature type="transmembrane region" description="Helical" evidence="1">
    <location>
        <begin position="203"/>
        <end position="224"/>
    </location>
</feature>
<keyword evidence="1" id="KW-1133">Transmembrane helix</keyword>
<evidence type="ECO:0000313" key="3">
    <source>
        <dbReference type="Proteomes" id="UP000683360"/>
    </source>
</evidence>
<dbReference type="OrthoDB" id="6152301at2759"/>
<dbReference type="EMBL" id="CAJPWZ010001612">
    <property type="protein sequence ID" value="CAG2218828.1"/>
    <property type="molecule type" value="Genomic_DNA"/>
</dbReference>
<comment type="caution">
    <text evidence="2">The sequence shown here is derived from an EMBL/GenBank/DDBJ whole genome shotgun (WGS) entry which is preliminary data.</text>
</comment>
<keyword evidence="1" id="KW-0812">Transmembrane</keyword>
<protein>
    <submittedName>
        <fullName evidence="2">Uncharacterized protein</fullName>
    </submittedName>
</protein>
<proteinExistence type="predicted"/>
<sequence>MCLRWTSRVGILKIICTIDDLYLPVSIQNNLGVEIARCSVPFPSSFCTPRNNNTTILQNLTTNETIVDVRRKIDRSMNGIWTCRHGHGISKYKANIEINIPATKELRCLKVISLNIVTGVIISVVMASICLIITWKCTCTQKEGQFYKRIVSLTKMIDDWFGAQKVDNHLVKCTQKDRFFISFVLLVFAAGVVIGVLEKDLCTGSVVFLVLGIVLCLTLLILFLRPQGNGGALQLFNSSAGNASSSNYDEAHYPDNVTRCFSVDEQSSDDSDTYDINAHRHHFATEITSDSGSGDKKGTISCNRIEHGSDNGKTNGLHVGYRKEIVLSDMEKLVSDDESAAIAKCYQENITGPKYVKQKQKPYKLSVRQVKHTLD</sequence>
<reference evidence="2" key="1">
    <citation type="submission" date="2021-03" db="EMBL/GenBank/DDBJ databases">
        <authorList>
            <person name="Bekaert M."/>
        </authorList>
    </citation>
    <scope>NUCLEOTIDE SEQUENCE</scope>
</reference>
<organism evidence="2 3">
    <name type="scientific">Mytilus edulis</name>
    <name type="common">Blue mussel</name>
    <dbReference type="NCBI Taxonomy" id="6550"/>
    <lineage>
        <taxon>Eukaryota</taxon>
        <taxon>Metazoa</taxon>
        <taxon>Spiralia</taxon>
        <taxon>Lophotrochozoa</taxon>
        <taxon>Mollusca</taxon>
        <taxon>Bivalvia</taxon>
        <taxon>Autobranchia</taxon>
        <taxon>Pteriomorphia</taxon>
        <taxon>Mytilida</taxon>
        <taxon>Mytiloidea</taxon>
        <taxon>Mytilidae</taxon>
        <taxon>Mytilinae</taxon>
        <taxon>Mytilus</taxon>
    </lineage>
</organism>
<keyword evidence="1" id="KW-0472">Membrane</keyword>
<feature type="transmembrane region" description="Helical" evidence="1">
    <location>
        <begin position="112"/>
        <end position="135"/>
    </location>
</feature>
<gene>
    <name evidence="2" type="ORF">MEDL_32415</name>
</gene>
<name>A0A8S3SLM6_MYTED</name>
<dbReference type="Proteomes" id="UP000683360">
    <property type="component" value="Unassembled WGS sequence"/>
</dbReference>